<evidence type="ECO:0000259" key="7">
    <source>
        <dbReference type="PROSITE" id="PS51206"/>
    </source>
</evidence>
<dbReference type="SUPFAM" id="SSF52540">
    <property type="entry name" value="P-loop containing nucleoside triphosphate hydrolases"/>
    <property type="match status" value="1"/>
</dbReference>
<dbReference type="GO" id="GO:0019079">
    <property type="term" value="P:viral genome replication"/>
    <property type="evidence" value="ECO:0007669"/>
    <property type="project" value="InterPro"/>
</dbReference>
<dbReference type="GO" id="GO:0042025">
    <property type="term" value="C:host cell nucleus"/>
    <property type="evidence" value="ECO:0007669"/>
    <property type="project" value="UniProtKB-SubCell"/>
</dbReference>
<dbReference type="KEGG" id="vg:80533854"/>
<feature type="compositionally biased region" description="Basic and acidic residues" evidence="6">
    <location>
        <begin position="560"/>
        <end position="577"/>
    </location>
</feature>
<dbReference type="InterPro" id="IPR027417">
    <property type="entry name" value="P-loop_NTPase"/>
</dbReference>
<dbReference type="GeneID" id="80533854"/>
<keyword evidence="2" id="KW-1048">Host nucleus</keyword>
<evidence type="ECO:0000256" key="6">
    <source>
        <dbReference type="SAM" id="MobiDB-lite"/>
    </source>
</evidence>
<feature type="compositionally biased region" description="Polar residues" evidence="6">
    <location>
        <begin position="478"/>
        <end position="490"/>
    </location>
</feature>
<feature type="compositionally biased region" description="Low complexity" evidence="6">
    <location>
        <begin position="533"/>
        <end position="545"/>
    </location>
</feature>
<organism evidence="8 9">
    <name type="scientific">Chicken chapparvovirus 2</name>
    <dbReference type="NCBI Taxonomy" id="2109367"/>
    <lineage>
        <taxon>Viruses</taxon>
        <taxon>Monodnaviria</taxon>
        <taxon>Shotokuvirae</taxon>
        <taxon>Cossaviricota</taxon>
        <taxon>Quintoviricetes</taxon>
        <taxon>Piccovirales</taxon>
        <taxon>Parvoviridae</taxon>
        <taxon>Hamaparvovirinae</taxon>
        <taxon>Chaphamaparvovirus</taxon>
        <taxon>Chaphamaparvovirus galliform2</taxon>
    </lineage>
</organism>
<dbReference type="Gene3D" id="3.40.50.300">
    <property type="entry name" value="P-loop containing nucleotide triphosphate hydrolases"/>
    <property type="match status" value="1"/>
</dbReference>
<feature type="domain" description="SF3 helicase" evidence="7">
    <location>
        <begin position="299"/>
        <end position="443"/>
    </location>
</feature>
<accession>A0A346BLQ2</accession>
<evidence type="ECO:0000256" key="4">
    <source>
        <dbReference type="ARBA" id="ARBA00022741"/>
    </source>
</evidence>
<dbReference type="PROSITE" id="PS51206">
    <property type="entry name" value="SF3_HELICASE_1"/>
    <property type="match status" value="1"/>
</dbReference>
<evidence type="ECO:0000313" key="8">
    <source>
        <dbReference type="EMBL" id="AXL64655.1"/>
    </source>
</evidence>
<protein>
    <submittedName>
        <fullName evidence="8">NS1</fullName>
    </submittedName>
</protein>
<evidence type="ECO:0000256" key="5">
    <source>
        <dbReference type="ARBA" id="ARBA00022840"/>
    </source>
</evidence>
<dbReference type="EMBL" id="MG846442">
    <property type="protein sequence ID" value="AXL64655.1"/>
    <property type="molecule type" value="Genomic_DNA"/>
</dbReference>
<feature type="region of interest" description="Disordered" evidence="6">
    <location>
        <begin position="463"/>
        <end position="593"/>
    </location>
</feature>
<feature type="compositionally biased region" description="Polar residues" evidence="6">
    <location>
        <begin position="504"/>
        <end position="532"/>
    </location>
</feature>
<keyword evidence="9" id="KW-1185">Reference proteome</keyword>
<keyword evidence="3" id="KW-0235">DNA replication</keyword>
<keyword evidence="4" id="KW-0547">Nucleotide-binding</keyword>
<dbReference type="RefSeq" id="YP_010796383.1">
    <property type="nucleotide sequence ID" value="NC_076004.1"/>
</dbReference>
<sequence length="673" mass="75811">MSQQVSCSRESVRRLFWRGIRGEPVGAQLECQQETTGEMIQEMDFVARVMPVIQVEQNLMNMRTYLGGVKQISDADGQIVENPVLYGNLLHNMACNEDWIAIAEYNKDGIFHVHTLCKTGVRSDSYRRTANSVWEQIKKDPIIIEHYGNCSLDMLKCQKAHRATSLLEYMCKAPVWIMSNTEKLLQMTYDIEVWNLGERFKSSANDQTASIDNANPMIQELLECIMQHNCKTFEDVVKKGPEVTVKYLHRPGFSSIVQNCFIYAKCVGHTWSLQQYGKVVPDPSGIHCILLHQGIAPTHFDYIFWQWITKRHLKRNCIHLYGPSNTGKSCFLSGLGKCCPGGEIVNGNSFQFEGLIDVYWGRWEEPLCPPEMAEKFKQVAEGMETAIPVKFKRPYMLPRTPIFITTNSMIWDWCPNQKGPFKNRMWFFEFLHDMSDGIFHPRVTESGCECRYCGQCRSGPSTSGIPTTSGVQRDKQSISKQLVSRSSSEQPAMGTRSMCEGAGSSRQSNETECSGGESSSNTAAGGSTCTTISDSSGSCSEHGSSNTNERVCDSTTRSTKQLESDSARGCDGDDIRKLSGGSRSSGRHDVRSNIRRHVQVHDVVSMGGTREKKRKMEVHLQTSEQQLGGQLDTKMKIPGKDEWSNYLAYIYHRYEKASVPDLSAYEDLHSDSE</sequence>
<comment type="subcellular location">
    <subcellularLocation>
        <location evidence="1">Host nucleus</location>
    </subcellularLocation>
</comment>
<proteinExistence type="predicted"/>
<dbReference type="InterPro" id="IPR014015">
    <property type="entry name" value="Helicase_SF3_DNA-vir"/>
</dbReference>
<dbReference type="GO" id="GO:0005524">
    <property type="term" value="F:ATP binding"/>
    <property type="evidence" value="ECO:0007669"/>
    <property type="project" value="UniProtKB-KW"/>
</dbReference>
<evidence type="ECO:0000256" key="2">
    <source>
        <dbReference type="ARBA" id="ARBA00022562"/>
    </source>
</evidence>
<name>A0A346BLQ2_9VIRU</name>
<evidence type="ECO:0000256" key="3">
    <source>
        <dbReference type="ARBA" id="ARBA00022705"/>
    </source>
</evidence>
<dbReference type="InterPro" id="IPR001257">
    <property type="entry name" value="Parvovirus_NS1_helicase"/>
</dbReference>
<dbReference type="Pfam" id="PF01057">
    <property type="entry name" value="Parvo_NS1"/>
    <property type="match status" value="1"/>
</dbReference>
<reference evidence="8 9" key="1">
    <citation type="submission" date="2018-01" db="EMBL/GenBank/DDBJ databases">
        <title>A case-control study in search for viruses in malabsorption syndrome affected and healthy chickens.</title>
        <authorList>
            <person name="Lima D.A."/>
            <person name="Roehe P.M."/>
        </authorList>
    </citation>
    <scope>NUCLEOTIDE SEQUENCE [LARGE SCALE GENOMIC DNA]</scope>
    <source>
        <strain evidence="8 9">RS/BR/15/2S</strain>
    </source>
</reference>
<keyword evidence="5" id="KW-0067">ATP-binding</keyword>
<feature type="compositionally biased region" description="Polar residues" evidence="6">
    <location>
        <begin position="546"/>
        <end position="559"/>
    </location>
</feature>
<evidence type="ECO:0000313" key="9">
    <source>
        <dbReference type="Proteomes" id="UP000501517"/>
    </source>
</evidence>
<evidence type="ECO:0000256" key="1">
    <source>
        <dbReference type="ARBA" id="ARBA00004147"/>
    </source>
</evidence>
<dbReference type="Proteomes" id="UP000501517">
    <property type="component" value="Segment"/>
</dbReference>
<dbReference type="GO" id="GO:0006260">
    <property type="term" value="P:DNA replication"/>
    <property type="evidence" value="ECO:0007669"/>
    <property type="project" value="UniProtKB-KW"/>
</dbReference>